<accession>A0AAQ3K0N1</accession>
<evidence type="ECO:0000313" key="2">
    <source>
        <dbReference type="Proteomes" id="UP001327560"/>
    </source>
</evidence>
<gene>
    <name evidence="1" type="ORF">Cni_G06654</name>
</gene>
<reference evidence="1 2" key="1">
    <citation type="submission" date="2023-10" db="EMBL/GenBank/DDBJ databases">
        <title>Chromosome-scale genome assembly provides insights into flower coloration mechanisms of Canna indica.</title>
        <authorList>
            <person name="Li C."/>
        </authorList>
    </citation>
    <scope>NUCLEOTIDE SEQUENCE [LARGE SCALE GENOMIC DNA]</scope>
    <source>
        <tissue evidence="1">Flower</tissue>
    </source>
</reference>
<evidence type="ECO:0000313" key="1">
    <source>
        <dbReference type="EMBL" id="WOK97946.1"/>
    </source>
</evidence>
<dbReference type="SUPFAM" id="SSF56219">
    <property type="entry name" value="DNase I-like"/>
    <property type="match status" value="1"/>
</dbReference>
<proteinExistence type="predicted"/>
<dbReference type="PANTHER" id="PTHR33710:SF71">
    <property type="entry name" value="ENDONUCLEASE_EXONUCLEASE_PHOSPHATASE DOMAIN-CONTAINING PROTEIN"/>
    <property type="match status" value="1"/>
</dbReference>
<name>A0AAQ3K0N1_9LILI</name>
<dbReference type="PANTHER" id="PTHR33710">
    <property type="entry name" value="BNAC02G09200D PROTEIN"/>
    <property type="match status" value="1"/>
</dbReference>
<protein>
    <submittedName>
        <fullName evidence="1">Uncharacterized protein</fullName>
    </submittedName>
</protein>
<dbReference type="Gene3D" id="3.60.10.10">
    <property type="entry name" value="Endonuclease/exonuclease/phosphatase"/>
    <property type="match status" value="1"/>
</dbReference>
<organism evidence="1 2">
    <name type="scientific">Canna indica</name>
    <name type="common">Indian-shot</name>
    <dbReference type="NCBI Taxonomy" id="4628"/>
    <lineage>
        <taxon>Eukaryota</taxon>
        <taxon>Viridiplantae</taxon>
        <taxon>Streptophyta</taxon>
        <taxon>Embryophyta</taxon>
        <taxon>Tracheophyta</taxon>
        <taxon>Spermatophyta</taxon>
        <taxon>Magnoliopsida</taxon>
        <taxon>Liliopsida</taxon>
        <taxon>Zingiberales</taxon>
        <taxon>Cannaceae</taxon>
        <taxon>Canna</taxon>
    </lineage>
</organism>
<dbReference type="AlphaFoldDB" id="A0AAQ3K0N1"/>
<sequence length="341" mass="40274">MGDFNCIECQEDKTGEKNINFGSAMKTFKELKFEAGLIDLDFTGYKFTWCNNRHEDKRIMARLDRMYANGMWLSKYSSAIVYHLKRLASDHRPIMLDSRCNINPQNRERRSIFELYWLESEDIAQLIKENWGKNVNQREKIEYFMNCLGSLGKDLRLWSKNCFGSLEKRLKDTLVELEALETADEQGLATDAEIGNIQCLTNKAMTLNKQLHIKWWTKARTRWIEMNDKNTKYFHNRSKFKRKKNTITLITENGKDLSETSHIIQAFERWYMDLWKEDSIDQNLASWDDLKLLKWRKVPNDSHTSLTRMFFEQEVVDAMNSLGKGKAPGPDGYSLEFYLNF</sequence>
<dbReference type="InterPro" id="IPR036691">
    <property type="entry name" value="Endo/exonu/phosph_ase_sf"/>
</dbReference>
<dbReference type="EMBL" id="CP136891">
    <property type="protein sequence ID" value="WOK97946.1"/>
    <property type="molecule type" value="Genomic_DNA"/>
</dbReference>
<dbReference type="Proteomes" id="UP001327560">
    <property type="component" value="Chromosome 2"/>
</dbReference>
<keyword evidence="2" id="KW-1185">Reference proteome</keyword>